<dbReference type="STRING" id="1579316.RC74_14795"/>
<dbReference type="EMBL" id="CP014327">
    <property type="protein sequence ID" value="AML52374.1"/>
    <property type="molecule type" value="Genomic_DNA"/>
</dbReference>
<keyword evidence="1" id="KW-0472">Membrane</keyword>
<keyword evidence="3" id="KW-1185">Reference proteome</keyword>
<evidence type="ECO:0000313" key="3">
    <source>
        <dbReference type="Proteomes" id="UP000070371"/>
    </source>
</evidence>
<dbReference type="OrthoDB" id="7711263at2"/>
<gene>
    <name evidence="2" type="ORF">RC74_14795</name>
</gene>
<dbReference type="KEGG" id="hat:RC74_14795"/>
<keyword evidence="1" id="KW-1133">Transmembrane helix</keyword>
<feature type="transmembrane region" description="Helical" evidence="1">
    <location>
        <begin position="21"/>
        <end position="42"/>
    </location>
</feature>
<proteinExistence type="predicted"/>
<evidence type="ECO:0000256" key="1">
    <source>
        <dbReference type="SAM" id="Phobius"/>
    </source>
</evidence>
<dbReference type="RefSeq" id="WP_039002039.1">
    <property type="nucleotide sequence ID" value="NZ_CP014327.1"/>
</dbReference>
<accession>A0A126V235</accession>
<evidence type="ECO:0000313" key="2">
    <source>
        <dbReference type="EMBL" id="AML52374.1"/>
    </source>
</evidence>
<name>A0A126V235_9RHOB</name>
<organism evidence="2 3">
    <name type="scientific">Falsihalocynthiibacter arcticus</name>
    <dbReference type="NCBI Taxonomy" id="1579316"/>
    <lineage>
        <taxon>Bacteria</taxon>
        <taxon>Pseudomonadati</taxon>
        <taxon>Pseudomonadota</taxon>
        <taxon>Alphaproteobacteria</taxon>
        <taxon>Rhodobacterales</taxon>
        <taxon>Roseobacteraceae</taxon>
        <taxon>Falsihalocynthiibacter</taxon>
    </lineage>
</organism>
<evidence type="ECO:0008006" key="4">
    <source>
        <dbReference type="Google" id="ProtNLM"/>
    </source>
</evidence>
<dbReference type="AlphaFoldDB" id="A0A126V235"/>
<protein>
    <recommendedName>
        <fullName evidence="4">Pilus assembly protein</fullName>
    </recommendedName>
</protein>
<reference evidence="2 3" key="1">
    <citation type="submission" date="2016-02" db="EMBL/GenBank/DDBJ databases">
        <title>Complete genome sequence of Halocynthiibacter arcticus PAMC 20958t from arctic marine sediment.</title>
        <authorList>
            <person name="Lee Y.M."/>
            <person name="Baek K."/>
            <person name="Lee H.K."/>
            <person name="Shin S.C."/>
        </authorList>
    </citation>
    <scope>NUCLEOTIDE SEQUENCE [LARGE SCALE GENOMIC DNA]</scope>
    <source>
        <strain evidence="2">PAMC 20958</strain>
    </source>
</reference>
<dbReference type="Proteomes" id="UP000070371">
    <property type="component" value="Chromosome"/>
</dbReference>
<keyword evidence="1" id="KW-0812">Transmembrane</keyword>
<sequence length="65" mass="6754">MKRIFAKTWSRFKSDEHGVTLVEYGIALVLAVVVGTSALSTLGGAVGDKMGSAEDCLDGTTTTCS</sequence>